<evidence type="ECO:0000313" key="1">
    <source>
        <dbReference type="EMBL" id="MBM0142573.1"/>
    </source>
</evidence>
<gene>
    <name evidence="1" type="ORF">JHZ66_28095</name>
</gene>
<proteinExistence type="predicted"/>
<dbReference type="RefSeq" id="WP_203010029.1">
    <property type="nucleotide sequence ID" value="NZ_JAEVFO010000158.1"/>
</dbReference>
<dbReference type="Proteomes" id="UP000644195">
    <property type="component" value="Unassembled WGS sequence"/>
</dbReference>
<comment type="caution">
    <text evidence="1">The sequence shown here is derived from an EMBL/GenBank/DDBJ whole genome shotgun (WGS) entry which is preliminary data.</text>
</comment>
<organism evidence="1 2">
    <name type="scientific">Pseudomonas cannabina pv. alisalensis</name>
    <dbReference type="NCBI Taxonomy" id="757414"/>
    <lineage>
        <taxon>Bacteria</taxon>
        <taxon>Pseudomonadati</taxon>
        <taxon>Pseudomonadota</taxon>
        <taxon>Gammaproteobacteria</taxon>
        <taxon>Pseudomonadales</taxon>
        <taxon>Pseudomonadaceae</taxon>
        <taxon>Pseudomonas</taxon>
    </lineage>
</organism>
<reference evidence="1 2" key="1">
    <citation type="submission" date="2020-12" db="EMBL/GenBank/DDBJ databases">
        <title>Genome of Pca MAFF 106156.</title>
        <authorList>
            <person name="Fujikawa T."/>
            <person name="Inoue Y."/>
        </authorList>
    </citation>
    <scope>NUCLEOTIDE SEQUENCE [LARGE SCALE GENOMIC DNA]</scope>
    <source>
        <strain evidence="1 2">MAFF 106156</strain>
    </source>
</reference>
<name>A0ABS1XM71_PSEC1</name>
<keyword evidence="2" id="KW-1185">Reference proteome</keyword>
<sequence length="129" mass="14031">MSYTDPMGLEVVALPSWLYSSPDLLPKVGLGIDINFGAGASYLLYSSTLGNSEYPPGGCYYIKKHNGNKVGQDAGFVAAHDAHKGRGEGGVDIYRDKTTGENWLWNGVPGGDKEYPRHEPHLAKNEDLF</sequence>
<dbReference type="EMBL" id="JAEVFO010000158">
    <property type="protein sequence ID" value="MBM0142573.1"/>
    <property type="molecule type" value="Genomic_DNA"/>
</dbReference>
<accession>A0ABS1XM71</accession>
<evidence type="ECO:0000313" key="2">
    <source>
        <dbReference type="Proteomes" id="UP000644195"/>
    </source>
</evidence>
<protein>
    <submittedName>
        <fullName evidence="1">Uncharacterized protein</fullName>
    </submittedName>
</protein>